<dbReference type="Gene3D" id="3.40.190.10">
    <property type="entry name" value="Periplasmic binding protein-like II"/>
    <property type="match status" value="2"/>
</dbReference>
<sequence>MKDVKMRLIVAGSKILVCCLLVGLLMALAACSGDEDPIRVDLSKRHTLVAPRQVEAITYAYLPQYSHTTSYERHSQLIEYLRQTTGLPLRQIFPDTFDEHIKMVARGEIDISYSNPSVYLQLADAGAAAFARIVEPSGKPDFRGQIICRRDNTSIRKIEDCKGKRWIAVDPGSAGGYLFPLGLFYDHGISRGDFKAVDFAPGPGGKQEKVVLAVQVGAYDIGTIRKGTLDVVAGKITQGAIRVLAETRAYPGWVYASRKGLDPKVVSLIAEAMFALDYTNKAHHSILSNAGIRGIIPAKDADYDPVRELADKLGLRE</sequence>
<dbReference type="EMBL" id="AP024485">
    <property type="protein sequence ID" value="BCS88029.1"/>
    <property type="molecule type" value="Genomic_DNA"/>
</dbReference>
<evidence type="ECO:0000256" key="1">
    <source>
        <dbReference type="SAM" id="SignalP"/>
    </source>
</evidence>
<dbReference type="PANTHER" id="PTHR35841">
    <property type="entry name" value="PHOSPHONATES-BINDING PERIPLASMIC PROTEIN"/>
    <property type="match status" value="1"/>
</dbReference>
<gene>
    <name evidence="2" type="ORF">PSDVSF_12710</name>
</gene>
<keyword evidence="1" id="KW-0732">Signal</keyword>
<dbReference type="Proteomes" id="UP001053296">
    <property type="component" value="Chromosome"/>
</dbReference>
<keyword evidence="3" id="KW-1185">Reference proteome</keyword>
<dbReference type="SUPFAM" id="SSF53850">
    <property type="entry name" value="Periplasmic binding protein-like II"/>
    <property type="match status" value="1"/>
</dbReference>
<feature type="signal peptide" evidence="1">
    <location>
        <begin position="1"/>
        <end position="29"/>
    </location>
</feature>
<protein>
    <submittedName>
        <fullName evidence="2">Phosphonate ABC transporter substrate-binding protein</fullName>
    </submittedName>
</protein>
<dbReference type="PANTHER" id="PTHR35841:SF1">
    <property type="entry name" value="PHOSPHONATES-BINDING PERIPLASMIC PROTEIN"/>
    <property type="match status" value="1"/>
</dbReference>
<feature type="chain" id="PRO_5047478328" evidence="1">
    <location>
        <begin position="30"/>
        <end position="317"/>
    </location>
</feature>
<name>A0ABM7P549_9BACT</name>
<organism evidence="2 3">
    <name type="scientific">Pseudodesulfovibrio sediminis</name>
    <dbReference type="NCBI Taxonomy" id="2810563"/>
    <lineage>
        <taxon>Bacteria</taxon>
        <taxon>Pseudomonadati</taxon>
        <taxon>Thermodesulfobacteriota</taxon>
        <taxon>Desulfovibrionia</taxon>
        <taxon>Desulfovibrionales</taxon>
        <taxon>Desulfovibrionaceae</taxon>
    </lineage>
</organism>
<evidence type="ECO:0000313" key="2">
    <source>
        <dbReference type="EMBL" id="BCS88029.1"/>
    </source>
</evidence>
<accession>A0ABM7P549</accession>
<dbReference type="Pfam" id="PF12974">
    <property type="entry name" value="Phosphonate-bd"/>
    <property type="match status" value="1"/>
</dbReference>
<proteinExistence type="predicted"/>
<dbReference type="PROSITE" id="PS51257">
    <property type="entry name" value="PROKAR_LIPOPROTEIN"/>
    <property type="match status" value="1"/>
</dbReference>
<evidence type="ECO:0000313" key="3">
    <source>
        <dbReference type="Proteomes" id="UP001053296"/>
    </source>
</evidence>
<dbReference type="RefSeq" id="WP_229595313.1">
    <property type="nucleotide sequence ID" value="NZ_AP024485.1"/>
</dbReference>
<reference evidence="2" key="1">
    <citation type="journal article" date="2022" name="Arch. Microbiol.">
        <title>Pseudodesulfovibrio sediminis sp. nov., a mesophilic and neutrophilic sulfate-reducing bacterium isolated from sediment of a brackish lake.</title>
        <authorList>
            <person name="Takahashi A."/>
            <person name="Kojima H."/>
            <person name="Watanabe M."/>
            <person name="Fukui M."/>
        </authorList>
    </citation>
    <scope>NUCLEOTIDE SEQUENCE</scope>
    <source>
        <strain evidence="2">SF6</strain>
    </source>
</reference>